<dbReference type="EMBL" id="CP011518">
    <property type="protein sequence ID" value="AKK24877.1"/>
    <property type="molecule type" value="Genomic_DNA"/>
</dbReference>
<reference evidence="1" key="1">
    <citation type="submission" date="2016-06" db="EMBL/GenBank/DDBJ databases">
        <title>Pandoraea oxalativorans DSM 23570 Genome Sequencing.</title>
        <authorList>
            <person name="Ee R."/>
            <person name="Lim Y.-L."/>
            <person name="Yong D."/>
            <person name="Yin W.-F."/>
            <person name="Chan K.-G."/>
        </authorList>
    </citation>
    <scope>NUCLEOTIDE SEQUENCE</scope>
    <source>
        <strain evidence="1">DSM 23570</strain>
        <plasmid evidence="1">pPO70-1</plasmid>
    </source>
</reference>
<geneLocation type="plasmid" evidence="1 2">
    <name>pPO70-1</name>
</geneLocation>
<dbReference type="InterPro" id="IPR012843">
    <property type="entry name" value="YscD"/>
</dbReference>
<evidence type="ECO:0000313" key="2">
    <source>
        <dbReference type="Proteomes" id="UP000035050"/>
    </source>
</evidence>
<keyword evidence="1" id="KW-0614">Plasmid</keyword>
<dbReference type="RefSeq" id="WP_052654544.1">
    <property type="nucleotide sequence ID" value="NZ_CP011518.2"/>
</dbReference>
<sequence length="392" mass="40653">MEAAYKLKLLRGPLAGHELRLPPGPFSVGGDESDLALPLEGGGTATLEVGEAGVTLTSATPCWVNGRRCAPGALPPRQVVDLAGVALVWGPADAELGHPGVPPRGRAYGRVAGLLIVTLALAGALGWSLLPAPVAAPPSARDWLPQALAGEPGITARWLGEHTLELSGRCRDSARLQALTTRLRAAGVHLRTETVCQDELRQAVRSLMASFGDLDVRVTVDEAGRAEIDGPVVSDGTALVDALDKLSGLSGWQLTDRGGDELTALLPRLQAAGLLTGLSATRAERGWLFSGQLEAAQQARLQTFLARASAEPGRVVPLRFVGAGRDSGRADYLPAPIAGVGGNTKAPYVQLSNGLRLVVGSTVAHGLQVIAIGATGVSLAGRRELVFLPLHH</sequence>
<dbReference type="Proteomes" id="UP000035050">
    <property type="component" value="Plasmid pPO70-1"/>
</dbReference>
<keyword evidence="2" id="KW-1185">Reference proteome</keyword>
<accession>A0A0G3ICF0</accession>
<protein>
    <submittedName>
        <fullName evidence="1">EscD/YscD/HrpQ family type III secretion system inner membrane ring protein</fullName>
    </submittedName>
</protein>
<name>A0A0G3ICF0_9BURK</name>
<evidence type="ECO:0000313" key="1">
    <source>
        <dbReference type="EMBL" id="AKK24877.1"/>
    </source>
</evidence>
<dbReference type="KEGG" id="pox:MB84_29370"/>
<proteinExistence type="predicted"/>
<dbReference type="AlphaFoldDB" id="A0A0G3ICF0"/>
<gene>
    <name evidence="1" type="ORF">MB84_29370</name>
</gene>
<organism evidence="1 2">
    <name type="scientific">Pandoraea oxalativorans</name>
    <dbReference type="NCBI Taxonomy" id="573737"/>
    <lineage>
        <taxon>Bacteria</taxon>
        <taxon>Pseudomonadati</taxon>
        <taxon>Pseudomonadota</taxon>
        <taxon>Betaproteobacteria</taxon>
        <taxon>Burkholderiales</taxon>
        <taxon>Burkholderiaceae</taxon>
        <taxon>Pandoraea</taxon>
    </lineage>
</organism>
<dbReference type="OrthoDB" id="7066518at2"/>
<dbReference type="PATRIC" id="fig|573737.6.peg.5874"/>
<dbReference type="NCBIfam" id="TIGR02500">
    <property type="entry name" value="type_III_yscD"/>
    <property type="match status" value="1"/>
</dbReference>